<feature type="binding site" evidence="2">
    <location>
        <position position="9"/>
    </location>
    <ligand>
        <name>Fe cation</name>
        <dbReference type="ChEBI" id="CHEBI:24875"/>
        <label>1</label>
    </ligand>
</feature>
<feature type="binding site" evidence="2">
    <location>
        <position position="68"/>
    </location>
    <ligand>
        <name>Fe cation</name>
        <dbReference type="ChEBI" id="CHEBI:24875"/>
        <label>2</label>
    </ligand>
</feature>
<feature type="binding site" evidence="2">
    <location>
        <position position="163"/>
    </location>
    <ligand>
        <name>Fe cation</name>
        <dbReference type="ChEBI" id="CHEBI:24875"/>
        <label>2</label>
    </ligand>
</feature>
<dbReference type="Proteomes" id="UP000228614">
    <property type="component" value="Unassembled WGS sequence"/>
</dbReference>
<proteinExistence type="predicted"/>
<feature type="binding site" evidence="2">
    <location>
        <position position="190"/>
    </location>
    <ligand>
        <name>Fe cation</name>
        <dbReference type="ChEBI" id="CHEBI:24875"/>
        <label>1</label>
    </ligand>
</feature>
<dbReference type="PANTHER" id="PTHR36303">
    <property type="entry name" value="2',3'-CYCLIC-NUCLEOTIDE 2'-PHOSPHODIESTERASE"/>
    <property type="match status" value="1"/>
</dbReference>
<feature type="active site" description="Proton donor" evidence="1">
    <location>
        <position position="69"/>
    </location>
</feature>
<gene>
    <name evidence="3" type="ORF">COT95_02015</name>
</gene>
<keyword evidence="2" id="KW-0479">Metal-binding</keyword>
<feature type="binding site" evidence="2">
    <location>
        <position position="41"/>
    </location>
    <ligand>
        <name>Fe cation</name>
        <dbReference type="ChEBI" id="CHEBI:24875"/>
        <label>1</label>
    </ligand>
</feature>
<dbReference type="GO" id="GO:0004113">
    <property type="term" value="F:2',3'-cyclic-nucleotide 3'-phosphodiesterase activity"/>
    <property type="evidence" value="ECO:0007669"/>
    <property type="project" value="TreeGrafter"/>
</dbReference>
<evidence type="ECO:0000256" key="1">
    <source>
        <dbReference type="PIRSR" id="PIRSR004789-50"/>
    </source>
</evidence>
<dbReference type="SUPFAM" id="SSF56300">
    <property type="entry name" value="Metallo-dependent phosphatases"/>
    <property type="match status" value="1"/>
</dbReference>
<name>A0A2H0V6X5_9BACT</name>
<dbReference type="AlphaFoldDB" id="A0A2H0V6X5"/>
<evidence type="ECO:0000313" key="4">
    <source>
        <dbReference type="Proteomes" id="UP000228614"/>
    </source>
</evidence>
<dbReference type="InterPro" id="IPR005235">
    <property type="entry name" value="YmdB-like"/>
</dbReference>
<organism evidence="3 4">
    <name type="scientific">Candidatus Falkowbacteria bacterium CG10_big_fil_rev_8_21_14_0_10_37_6</name>
    <dbReference type="NCBI Taxonomy" id="1974563"/>
    <lineage>
        <taxon>Bacteria</taxon>
        <taxon>Candidatus Falkowiibacteriota</taxon>
    </lineage>
</organism>
<sequence>MLNILFIGDIVGNIGRECVKKIIPKIKRKYHPDLIIANAENLAHGKGVTENTIVEMLDAGVNFFTGGNHIFSRKNYEEILNNDRFHIIRPANYPKTAAGTGFKVIDVTEPALGLGRASQKKILLINLMGRVFFRENLDCPFKTFDDIVKKHEHDADIIIVDFHAEATSEKKALYYYTDKRAQAVIGTHTHIQTNDEQISENGTAYITDTGAVAAKDSVLGVEKNIVINNFLTQIPLLHEFPQTGECEFHAVIITFDTKKKIATQIKKIRENINIQ</sequence>
<dbReference type="EMBL" id="PFAN01000100">
    <property type="protein sequence ID" value="PIR94833.1"/>
    <property type="molecule type" value="Genomic_DNA"/>
</dbReference>
<dbReference type="PANTHER" id="PTHR36303:SF1">
    <property type="entry name" value="2',3'-CYCLIC-NUCLEOTIDE 2'-PHOSPHODIESTERASE"/>
    <property type="match status" value="1"/>
</dbReference>
<feature type="binding site" evidence="2">
    <location>
        <position position="188"/>
    </location>
    <ligand>
        <name>Fe cation</name>
        <dbReference type="ChEBI" id="CHEBI:24875"/>
        <label>2</label>
    </ligand>
</feature>
<feature type="binding site" evidence="2">
    <location>
        <position position="40"/>
    </location>
    <ligand>
        <name>Fe cation</name>
        <dbReference type="ChEBI" id="CHEBI:24875"/>
        <label>1</label>
    </ligand>
</feature>
<dbReference type="InterPro" id="IPR029052">
    <property type="entry name" value="Metallo-depent_PP-like"/>
</dbReference>
<evidence type="ECO:0000256" key="2">
    <source>
        <dbReference type="PIRSR" id="PIRSR004789-51"/>
    </source>
</evidence>
<dbReference type="Gene3D" id="3.60.21.10">
    <property type="match status" value="1"/>
</dbReference>
<feature type="binding site" evidence="2">
    <location>
        <position position="40"/>
    </location>
    <ligand>
        <name>Fe cation</name>
        <dbReference type="ChEBI" id="CHEBI:24875"/>
        <label>2</label>
    </ligand>
</feature>
<reference evidence="4" key="1">
    <citation type="submission" date="2017-09" db="EMBL/GenBank/DDBJ databases">
        <title>Depth-based differentiation of microbial function through sediment-hosted aquifers and enrichment of novel symbionts in the deep terrestrial subsurface.</title>
        <authorList>
            <person name="Probst A.J."/>
            <person name="Ladd B."/>
            <person name="Jarett J.K."/>
            <person name="Geller-Mcgrath D.E."/>
            <person name="Sieber C.M.K."/>
            <person name="Emerson J.B."/>
            <person name="Anantharaman K."/>
            <person name="Thomas B.C."/>
            <person name="Malmstrom R."/>
            <person name="Stieglmeier M."/>
            <person name="Klingl A."/>
            <person name="Woyke T."/>
            <person name="Ryan C.M."/>
            <person name="Banfield J.F."/>
        </authorList>
    </citation>
    <scope>NUCLEOTIDE SEQUENCE [LARGE SCALE GENOMIC DNA]</scope>
</reference>
<dbReference type="GO" id="GO:0046872">
    <property type="term" value="F:metal ion binding"/>
    <property type="evidence" value="ECO:0007669"/>
    <property type="project" value="UniProtKB-KW"/>
</dbReference>
<accession>A0A2H0V6X5</accession>
<protein>
    <submittedName>
        <fullName evidence="3">Metallophosphoesterase</fullName>
    </submittedName>
</protein>
<comment type="caution">
    <text evidence="3">The sequence shown here is derived from an EMBL/GenBank/DDBJ whole genome shotgun (WGS) entry which is preliminary data.</text>
</comment>
<dbReference type="Pfam" id="PF13277">
    <property type="entry name" value="YmdB"/>
    <property type="match status" value="1"/>
</dbReference>
<dbReference type="PIRSF" id="PIRSF004789">
    <property type="entry name" value="DR1281"/>
    <property type="match status" value="1"/>
</dbReference>
<evidence type="ECO:0000313" key="3">
    <source>
        <dbReference type="EMBL" id="PIR94833.1"/>
    </source>
</evidence>